<organism evidence="7 8">
    <name type="scientific">Jaapia argillacea MUCL 33604</name>
    <dbReference type="NCBI Taxonomy" id="933084"/>
    <lineage>
        <taxon>Eukaryota</taxon>
        <taxon>Fungi</taxon>
        <taxon>Dikarya</taxon>
        <taxon>Basidiomycota</taxon>
        <taxon>Agaricomycotina</taxon>
        <taxon>Agaricomycetes</taxon>
        <taxon>Agaricomycetidae</taxon>
        <taxon>Jaapiales</taxon>
        <taxon>Jaapiaceae</taxon>
        <taxon>Jaapia</taxon>
    </lineage>
</organism>
<evidence type="ECO:0000256" key="5">
    <source>
        <dbReference type="ARBA" id="ARBA00023163"/>
    </source>
</evidence>
<dbReference type="STRING" id="933084.A0A067Q5H5"/>
<evidence type="ECO:0000256" key="3">
    <source>
        <dbReference type="ARBA" id="ARBA00023015"/>
    </source>
</evidence>
<dbReference type="AlphaFoldDB" id="A0A067Q5H5"/>
<dbReference type="GO" id="GO:0001006">
    <property type="term" value="F:RNA polymerase III type 3 promoter sequence-specific DNA binding"/>
    <property type="evidence" value="ECO:0007669"/>
    <property type="project" value="TreeGrafter"/>
</dbReference>
<comment type="subcellular location">
    <subcellularLocation>
        <location evidence="1">Nucleus</location>
    </subcellularLocation>
</comment>
<dbReference type="InterPro" id="IPR022042">
    <property type="entry name" value="snRNA-activating_su3"/>
</dbReference>
<dbReference type="Proteomes" id="UP000027265">
    <property type="component" value="Unassembled WGS sequence"/>
</dbReference>
<dbReference type="HOGENOM" id="CLU_027096_0_0_1"/>
<evidence type="ECO:0000256" key="2">
    <source>
        <dbReference type="ARBA" id="ARBA00010410"/>
    </source>
</evidence>
<evidence type="ECO:0008006" key="9">
    <source>
        <dbReference type="Google" id="ProtNLM"/>
    </source>
</evidence>
<evidence type="ECO:0000256" key="6">
    <source>
        <dbReference type="ARBA" id="ARBA00023242"/>
    </source>
</evidence>
<dbReference type="GO" id="GO:0000978">
    <property type="term" value="F:RNA polymerase II cis-regulatory region sequence-specific DNA binding"/>
    <property type="evidence" value="ECO:0007669"/>
    <property type="project" value="TreeGrafter"/>
</dbReference>
<evidence type="ECO:0000313" key="7">
    <source>
        <dbReference type="EMBL" id="KDQ57841.1"/>
    </source>
</evidence>
<keyword evidence="5" id="KW-0804">Transcription</keyword>
<gene>
    <name evidence="7" type="ORF">JAAARDRAFT_178362</name>
</gene>
<reference evidence="8" key="1">
    <citation type="journal article" date="2014" name="Proc. Natl. Acad. Sci. U.S.A.">
        <title>Extensive sampling of basidiomycete genomes demonstrates inadequacy of the white-rot/brown-rot paradigm for wood decay fungi.</title>
        <authorList>
            <person name="Riley R."/>
            <person name="Salamov A.A."/>
            <person name="Brown D.W."/>
            <person name="Nagy L.G."/>
            <person name="Floudas D."/>
            <person name="Held B.W."/>
            <person name="Levasseur A."/>
            <person name="Lombard V."/>
            <person name="Morin E."/>
            <person name="Otillar R."/>
            <person name="Lindquist E.A."/>
            <person name="Sun H."/>
            <person name="LaButti K.M."/>
            <person name="Schmutz J."/>
            <person name="Jabbour D."/>
            <person name="Luo H."/>
            <person name="Baker S.E."/>
            <person name="Pisabarro A.G."/>
            <person name="Walton J.D."/>
            <person name="Blanchette R.A."/>
            <person name="Henrissat B."/>
            <person name="Martin F."/>
            <person name="Cullen D."/>
            <person name="Hibbett D.S."/>
            <person name="Grigoriev I.V."/>
        </authorList>
    </citation>
    <scope>NUCLEOTIDE SEQUENCE [LARGE SCALE GENOMIC DNA]</scope>
    <source>
        <strain evidence="8">MUCL 33604</strain>
    </source>
</reference>
<accession>A0A067Q5H5</accession>
<sequence>MGSHARRSTKCGRARVQGSVQDIKSGLVNTLNNPTLAAHILKHHDTLVSTIHESADSSNKRRKKHFPDPSLERPEIYQLRNAIENIQLKCWPLYLDSALFMRAPKNSDLNTLIEVKKTQSAESPLRSSDDALITISVYNRLTWGPGYVSRASQHAVLSSQTLGDLVESIPCPSLELPNEVTGDDGMVRFEISEYPEPPSGCVVCIEGLAYGDGLNELDYADRLLASIDKIPEEKRPSLAKGPSMHDTLFSSLALRLNEPYWLLHQGSCEHFLVVDQIRLLHPSDPPSGYPLALQITPPLLDFCRACTKVPAVWSIVGDVRLGESPCVLCGPCWRSMGIPQDEGVVVVPLPKYEHGW</sequence>
<evidence type="ECO:0000256" key="1">
    <source>
        <dbReference type="ARBA" id="ARBA00004123"/>
    </source>
</evidence>
<dbReference type="GO" id="GO:0005634">
    <property type="term" value="C:nucleus"/>
    <property type="evidence" value="ECO:0007669"/>
    <property type="project" value="UniProtKB-SubCell"/>
</dbReference>
<keyword evidence="6" id="KW-0539">Nucleus</keyword>
<evidence type="ECO:0000256" key="4">
    <source>
        <dbReference type="ARBA" id="ARBA00023125"/>
    </source>
</evidence>
<dbReference type="GO" id="GO:0042796">
    <property type="term" value="P:snRNA transcription by RNA polymerase III"/>
    <property type="evidence" value="ECO:0007669"/>
    <property type="project" value="TreeGrafter"/>
</dbReference>
<comment type="similarity">
    <text evidence="2">Belongs to the SNAPC3/SRD2 family.</text>
</comment>
<proteinExistence type="inferred from homology"/>
<dbReference type="GO" id="GO:0019185">
    <property type="term" value="C:snRNA-activating protein complex"/>
    <property type="evidence" value="ECO:0007669"/>
    <property type="project" value="TreeGrafter"/>
</dbReference>
<dbReference type="Pfam" id="PF12251">
    <property type="entry name" value="SNAPC3"/>
    <property type="match status" value="1"/>
</dbReference>
<dbReference type="GO" id="GO:0003681">
    <property type="term" value="F:bent DNA binding"/>
    <property type="evidence" value="ECO:0007669"/>
    <property type="project" value="TreeGrafter"/>
</dbReference>
<dbReference type="GO" id="GO:0001046">
    <property type="term" value="F:core promoter sequence-specific DNA binding"/>
    <property type="evidence" value="ECO:0007669"/>
    <property type="project" value="TreeGrafter"/>
</dbReference>
<keyword evidence="8" id="KW-1185">Reference proteome</keyword>
<evidence type="ECO:0000313" key="8">
    <source>
        <dbReference type="Proteomes" id="UP000027265"/>
    </source>
</evidence>
<dbReference type="EMBL" id="KL197719">
    <property type="protein sequence ID" value="KDQ57841.1"/>
    <property type="molecule type" value="Genomic_DNA"/>
</dbReference>
<name>A0A067Q5H5_9AGAM</name>
<keyword evidence="3" id="KW-0805">Transcription regulation</keyword>
<protein>
    <recommendedName>
        <fullName evidence="9">snRNA-activating protein complex subunit 3</fullName>
    </recommendedName>
</protein>
<keyword evidence="4" id="KW-0238">DNA-binding</keyword>
<dbReference type="InParanoid" id="A0A067Q5H5"/>
<dbReference type="PANTHER" id="PTHR13421:SF16">
    <property type="entry name" value="SNRNA-ACTIVATING PROTEIN COMPLEX SUBUNIT 3"/>
    <property type="match status" value="1"/>
</dbReference>
<dbReference type="PANTHER" id="PTHR13421">
    <property type="entry name" value="SNRNA-ACTIVATING PROTEIN COMPLEX SUBUNIT 3"/>
    <property type="match status" value="1"/>
</dbReference>
<dbReference type="GO" id="GO:0042795">
    <property type="term" value="P:snRNA transcription by RNA polymerase II"/>
    <property type="evidence" value="ECO:0007669"/>
    <property type="project" value="TreeGrafter"/>
</dbReference>
<dbReference type="OrthoDB" id="3437960at2759"/>